<sequence length="205" mass="23028">MAYSASQIRWTSVDGAKSFIERSTANGYNEMTGRPLSVVERRAFFEQLHAAAVSRALPLATFKYCNLLVKQIANLTKVQLKLINHWLIVEDDDIAEGMKEDSDLQEFKTPESLLTPTTPSFKSEEAANGVLPYDEQSLNFEPLIPPVKAVPPAKPKRTYEHQVLSPSSYENLLVEGFLVGKEEDLPTQSEFLKATLHHSYFLQAL</sequence>
<protein>
    <submittedName>
        <fullName evidence="3">EH domain-containing protein</fullName>
    </submittedName>
</protein>
<dbReference type="WBParaSite" id="EVEC_0000956201-mRNA-1">
    <property type="protein sequence ID" value="EVEC_0000956201-mRNA-1"/>
    <property type="gene ID" value="EVEC_0000956201"/>
</dbReference>
<dbReference type="AlphaFoldDB" id="A0A0N4VFN6"/>
<keyword evidence="2" id="KW-1185">Reference proteome</keyword>
<gene>
    <name evidence="1" type="ORF">EVEC_LOCUS8975</name>
</gene>
<reference evidence="1 2" key="2">
    <citation type="submission" date="2018-10" db="EMBL/GenBank/DDBJ databases">
        <authorList>
            <consortium name="Pathogen Informatics"/>
        </authorList>
    </citation>
    <scope>NUCLEOTIDE SEQUENCE [LARGE SCALE GENOMIC DNA]</scope>
</reference>
<evidence type="ECO:0000313" key="2">
    <source>
        <dbReference type="Proteomes" id="UP000274131"/>
    </source>
</evidence>
<proteinExistence type="predicted"/>
<accession>A0A0N4VFN6</accession>
<reference evidence="3" key="1">
    <citation type="submission" date="2017-02" db="UniProtKB">
        <authorList>
            <consortium name="WormBaseParasite"/>
        </authorList>
    </citation>
    <scope>IDENTIFICATION</scope>
</reference>
<organism evidence="3">
    <name type="scientific">Enterobius vermicularis</name>
    <name type="common">Human pinworm</name>
    <dbReference type="NCBI Taxonomy" id="51028"/>
    <lineage>
        <taxon>Eukaryota</taxon>
        <taxon>Metazoa</taxon>
        <taxon>Ecdysozoa</taxon>
        <taxon>Nematoda</taxon>
        <taxon>Chromadorea</taxon>
        <taxon>Rhabditida</taxon>
        <taxon>Spirurina</taxon>
        <taxon>Oxyuridomorpha</taxon>
        <taxon>Oxyuroidea</taxon>
        <taxon>Oxyuridae</taxon>
        <taxon>Enterobius</taxon>
    </lineage>
</organism>
<dbReference type="EMBL" id="UXUI01009727">
    <property type="protein sequence ID" value="VDD94224.1"/>
    <property type="molecule type" value="Genomic_DNA"/>
</dbReference>
<dbReference type="Proteomes" id="UP000274131">
    <property type="component" value="Unassembled WGS sequence"/>
</dbReference>
<evidence type="ECO:0000313" key="3">
    <source>
        <dbReference type="WBParaSite" id="EVEC_0000956201-mRNA-1"/>
    </source>
</evidence>
<name>A0A0N4VFN6_ENTVE</name>
<evidence type="ECO:0000313" key="1">
    <source>
        <dbReference type="EMBL" id="VDD94224.1"/>
    </source>
</evidence>